<keyword evidence="1" id="KW-0812">Transmembrane</keyword>
<sequence length="61" mass="6427">MKPPIRYGGHALSVIVPVFSSLVLLHFRGEGHLSDEGIACELTSQLITASAQTTSSSDETA</sequence>
<feature type="transmembrane region" description="Helical" evidence="1">
    <location>
        <begin position="7"/>
        <end position="27"/>
    </location>
</feature>
<dbReference type="AlphaFoldDB" id="A0AAE0MZ32"/>
<reference evidence="2" key="1">
    <citation type="journal article" date="2023" name="Mol. Phylogenet. Evol.">
        <title>Genome-scale phylogeny and comparative genomics of the fungal order Sordariales.</title>
        <authorList>
            <person name="Hensen N."/>
            <person name="Bonometti L."/>
            <person name="Westerberg I."/>
            <person name="Brannstrom I.O."/>
            <person name="Guillou S."/>
            <person name="Cros-Aarteil S."/>
            <person name="Calhoun S."/>
            <person name="Haridas S."/>
            <person name="Kuo A."/>
            <person name="Mondo S."/>
            <person name="Pangilinan J."/>
            <person name="Riley R."/>
            <person name="LaButti K."/>
            <person name="Andreopoulos B."/>
            <person name="Lipzen A."/>
            <person name="Chen C."/>
            <person name="Yan M."/>
            <person name="Daum C."/>
            <person name="Ng V."/>
            <person name="Clum A."/>
            <person name="Steindorff A."/>
            <person name="Ohm R.A."/>
            <person name="Martin F."/>
            <person name="Silar P."/>
            <person name="Natvig D.O."/>
            <person name="Lalanne C."/>
            <person name="Gautier V."/>
            <person name="Ament-Velasquez S.L."/>
            <person name="Kruys A."/>
            <person name="Hutchinson M.I."/>
            <person name="Powell A.J."/>
            <person name="Barry K."/>
            <person name="Miller A.N."/>
            <person name="Grigoriev I.V."/>
            <person name="Debuchy R."/>
            <person name="Gladieux P."/>
            <person name="Hiltunen Thoren M."/>
            <person name="Johannesson H."/>
        </authorList>
    </citation>
    <scope>NUCLEOTIDE SEQUENCE</scope>
    <source>
        <strain evidence="2">CBS 958.72</strain>
    </source>
</reference>
<evidence type="ECO:0000256" key="1">
    <source>
        <dbReference type="SAM" id="Phobius"/>
    </source>
</evidence>
<gene>
    <name evidence="2" type="ORF">B0T24DRAFT_683514</name>
</gene>
<name>A0AAE0MZ32_9PEZI</name>
<organism evidence="2 3">
    <name type="scientific">Lasiosphaeria ovina</name>
    <dbReference type="NCBI Taxonomy" id="92902"/>
    <lineage>
        <taxon>Eukaryota</taxon>
        <taxon>Fungi</taxon>
        <taxon>Dikarya</taxon>
        <taxon>Ascomycota</taxon>
        <taxon>Pezizomycotina</taxon>
        <taxon>Sordariomycetes</taxon>
        <taxon>Sordariomycetidae</taxon>
        <taxon>Sordariales</taxon>
        <taxon>Lasiosphaeriaceae</taxon>
        <taxon>Lasiosphaeria</taxon>
    </lineage>
</organism>
<evidence type="ECO:0000313" key="3">
    <source>
        <dbReference type="Proteomes" id="UP001287356"/>
    </source>
</evidence>
<keyword evidence="1" id="KW-0472">Membrane</keyword>
<proteinExistence type="predicted"/>
<dbReference type="Proteomes" id="UP001287356">
    <property type="component" value="Unassembled WGS sequence"/>
</dbReference>
<accession>A0AAE0MZ32</accession>
<keyword evidence="1" id="KW-1133">Transmembrane helix</keyword>
<protein>
    <submittedName>
        <fullName evidence="2">Uncharacterized protein</fullName>
    </submittedName>
</protein>
<dbReference type="EMBL" id="JAULSN010000009">
    <property type="protein sequence ID" value="KAK3364871.1"/>
    <property type="molecule type" value="Genomic_DNA"/>
</dbReference>
<comment type="caution">
    <text evidence="2">The sequence shown here is derived from an EMBL/GenBank/DDBJ whole genome shotgun (WGS) entry which is preliminary data.</text>
</comment>
<evidence type="ECO:0000313" key="2">
    <source>
        <dbReference type="EMBL" id="KAK3364871.1"/>
    </source>
</evidence>
<keyword evidence="3" id="KW-1185">Reference proteome</keyword>
<reference evidence="2" key="2">
    <citation type="submission" date="2023-06" db="EMBL/GenBank/DDBJ databases">
        <authorList>
            <consortium name="Lawrence Berkeley National Laboratory"/>
            <person name="Haridas S."/>
            <person name="Hensen N."/>
            <person name="Bonometti L."/>
            <person name="Westerberg I."/>
            <person name="Brannstrom I.O."/>
            <person name="Guillou S."/>
            <person name="Cros-Aarteil S."/>
            <person name="Calhoun S."/>
            <person name="Kuo A."/>
            <person name="Mondo S."/>
            <person name="Pangilinan J."/>
            <person name="Riley R."/>
            <person name="Labutti K."/>
            <person name="Andreopoulos B."/>
            <person name="Lipzen A."/>
            <person name="Chen C."/>
            <person name="Yanf M."/>
            <person name="Daum C."/>
            <person name="Ng V."/>
            <person name="Clum A."/>
            <person name="Steindorff A."/>
            <person name="Ohm R."/>
            <person name="Martin F."/>
            <person name="Silar P."/>
            <person name="Natvig D."/>
            <person name="Lalanne C."/>
            <person name="Gautier V."/>
            <person name="Ament-Velasquez S.L."/>
            <person name="Kruys A."/>
            <person name="Hutchinson M.I."/>
            <person name="Powell A.J."/>
            <person name="Barry K."/>
            <person name="Miller A.N."/>
            <person name="Grigoriev I.V."/>
            <person name="Debuchy R."/>
            <person name="Gladieux P."/>
            <person name="Thoren M.H."/>
            <person name="Johannesson H."/>
        </authorList>
    </citation>
    <scope>NUCLEOTIDE SEQUENCE</scope>
    <source>
        <strain evidence="2">CBS 958.72</strain>
    </source>
</reference>